<protein>
    <submittedName>
        <fullName evidence="2">Uncharacterized protein</fullName>
    </submittedName>
</protein>
<proteinExistence type="predicted"/>
<evidence type="ECO:0000313" key="2">
    <source>
        <dbReference type="EMBL" id="GAI81434.1"/>
    </source>
</evidence>
<dbReference type="EMBL" id="BARW01008184">
    <property type="protein sequence ID" value="GAI81434.1"/>
    <property type="molecule type" value="Genomic_DNA"/>
</dbReference>
<gene>
    <name evidence="2" type="ORF">S12H4_16855</name>
</gene>
<name>X1TN20_9ZZZZ</name>
<comment type="caution">
    <text evidence="2">The sequence shown here is derived from an EMBL/GenBank/DDBJ whole genome shotgun (WGS) entry which is preliminary data.</text>
</comment>
<reference evidence="2" key="1">
    <citation type="journal article" date="2014" name="Front. Microbiol.">
        <title>High frequency of phylogenetically diverse reductive dehalogenase-homologous genes in deep subseafloor sedimentary metagenomes.</title>
        <authorList>
            <person name="Kawai M."/>
            <person name="Futagami T."/>
            <person name="Toyoda A."/>
            <person name="Takaki Y."/>
            <person name="Nishi S."/>
            <person name="Hori S."/>
            <person name="Arai W."/>
            <person name="Tsubouchi T."/>
            <person name="Morono Y."/>
            <person name="Uchiyama I."/>
            <person name="Ito T."/>
            <person name="Fujiyama A."/>
            <person name="Inagaki F."/>
            <person name="Takami H."/>
        </authorList>
    </citation>
    <scope>NUCLEOTIDE SEQUENCE</scope>
    <source>
        <strain evidence="2">Expedition CK06-06</strain>
    </source>
</reference>
<keyword evidence="1" id="KW-0175">Coiled coil</keyword>
<feature type="coiled-coil region" evidence="1">
    <location>
        <begin position="10"/>
        <end position="51"/>
    </location>
</feature>
<evidence type="ECO:0000256" key="1">
    <source>
        <dbReference type="SAM" id="Coils"/>
    </source>
</evidence>
<accession>X1TN20</accession>
<sequence length="123" mass="13837">MTDYDDAMCITALREEIERLRSNNKANEGLIYGMRKRIEELEKEKAAWKAEAISRAGGAVHGITDEQIDAAAEYANWSAEADPWKVLDKLGIERCDGCYSCMEKDTPAARNRPDCNGHGWVKK</sequence>
<organism evidence="2">
    <name type="scientific">marine sediment metagenome</name>
    <dbReference type="NCBI Taxonomy" id="412755"/>
    <lineage>
        <taxon>unclassified sequences</taxon>
        <taxon>metagenomes</taxon>
        <taxon>ecological metagenomes</taxon>
    </lineage>
</organism>
<dbReference type="AlphaFoldDB" id="X1TN20"/>